<dbReference type="SUPFAM" id="SSF103473">
    <property type="entry name" value="MFS general substrate transporter"/>
    <property type="match status" value="1"/>
</dbReference>
<dbReference type="Gene3D" id="1.20.1250.20">
    <property type="entry name" value="MFS general substrate transporter like domains"/>
    <property type="match status" value="1"/>
</dbReference>
<feature type="transmembrane region" description="Helical" evidence="8">
    <location>
        <begin position="302"/>
        <end position="335"/>
    </location>
</feature>
<feature type="transmembrane region" description="Helical" evidence="8">
    <location>
        <begin position="188"/>
        <end position="208"/>
    </location>
</feature>
<dbReference type="PANTHER" id="PTHR23505">
    <property type="entry name" value="SPINSTER"/>
    <property type="match status" value="1"/>
</dbReference>
<evidence type="ECO:0000313" key="10">
    <source>
        <dbReference type="EMBL" id="EQC42577.1"/>
    </source>
</evidence>
<dbReference type="InParanoid" id="T0SI99"/>
<gene>
    <name evidence="10" type="ORF">SDRG_00307</name>
</gene>
<dbReference type="STRING" id="1156394.T0SI99"/>
<evidence type="ECO:0000256" key="4">
    <source>
        <dbReference type="ARBA" id="ARBA00022989"/>
    </source>
</evidence>
<feature type="transmembrane region" description="Helical" evidence="8">
    <location>
        <begin position="21"/>
        <end position="40"/>
    </location>
</feature>
<feature type="transmembrane region" description="Helical" evidence="8">
    <location>
        <begin position="341"/>
        <end position="364"/>
    </location>
</feature>
<feature type="transmembrane region" description="Helical" evidence="8">
    <location>
        <begin position="64"/>
        <end position="87"/>
    </location>
</feature>
<sequence length="533" mass="57271">MPMAKVKTVVVGRPSSATTTWIFFLFCLINLLNYVDRGIIPGAPTQFQYFIKATMNITVGQESFYLGLLASSFIASYAGFILLFGYLSIFMKPFRLVGVGLLVWCVAVLVCGAAKQTNSFYVLLAGRILSGIGESSFQCIAPPFIDDYAPPATRTLWLGVFFACISVGTAVGYEYGALFADSNLGWGWAFYVEAFLMAPLALIALCCIPAKYDRPGNHQVHRPSDDDDHHDGDDDEATMTHDASTSHVDDLEDHSRLIKAKTSPSTSLDAGANSVPSATSTSTTLEAPANFFHEAFAVSNNAVFVLVVLGSAAFTFSLAGLSVFGPMFLIGLGLFEKETHASVVFGSVVVLAGTIGTPVGGLILDYTCRNLGSNVAMRQYMALRQMFLFMVAGTCLSLIAWASLPSKLWFLVLFGIALVFLFGTTSCTAIAVLLSVSPSRRALAVAVNTLLIHVFGDVPSPILLGALKDALAPDCGSIEVGGKIILNPDCVQDRKGLMDSLLFPLLWMVWTVLLWGMAVLLVQKRLRLAGQPV</sequence>
<dbReference type="InterPro" id="IPR036259">
    <property type="entry name" value="MFS_trans_sf"/>
</dbReference>
<keyword evidence="5 8" id="KW-0472">Membrane</keyword>
<feature type="compositionally biased region" description="Basic and acidic residues" evidence="7">
    <location>
        <begin position="218"/>
        <end position="232"/>
    </location>
</feature>
<accession>T0SI99</accession>
<evidence type="ECO:0000313" key="11">
    <source>
        <dbReference type="Proteomes" id="UP000030762"/>
    </source>
</evidence>
<dbReference type="InterPro" id="IPR044770">
    <property type="entry name" value="MFS_spinster-like"/>
</dbReference>
<feature type="domain" description="Major facilitator superfamily (MFS) profile" evidence="9">
    <location>
        <begin position="22"/>
        <end position="527"/>
    </location>
</feature>
<dbReference type="InterPro" id="IPR011701">
    <property type="entry name" value="MFS"/>
</dbReference>
<feature type="transmembrane region" description="Helical" evidence="8">
    <location>
        <begin position="410"/>
        <end position="436"/>
    </location>
</feature>
<evidence type="ECO:0000256" key="7">
    <source>
        <dbReference type="SAM" id="MobiDB-lite"/>
    </source>
</evidence>
<dbReference type="GO" id="GO:0016020">
    <property type="term" value="C:membrane"/>
    <property type="evidence" value="ECO:0007669"/>
    <property type="project" value="UniProtKB-SubCell"/>
</dbReference>
<dbReference type="PROSITE" id="PS50850">
    <property type="entry name" value="MFS"/>
    <property type="match status" value="1"/>
</dbReference>
<dbReference type="RefSeq" id="XP_008604000.1">
    <property type="nucleotide sequence ID" value="XM_008605778.1"/>
</dbReference>
<dbReference type="OMA" id="NFFHEAF"/>
<evidence type="ECO:0000259" key="9">
    <source>
        <dbReference type="PROSITE" id="PS50850"/>
    </source>
</evidence>
<evidence type="ECO:0000256" key="1">
    <source>
        <dbReference type="ARBA" id="ARBA00004141"/>
    </source>
</evidence>
<organism evidence="10 11">
    <name type="scientific">Saprolegnia diclina (strain VS20)</name>
    <dbReference type="NCBI Taxonomy" id="1156394"/>
    <lineage>
        <taxon>Eukaryota</taxon>
        <taxon>Sar</taxon>
        <taxon>Stramenopiles</taxon>
        <taxon>Oomycota</taxon>
        <taxon>Saprolegniomycetes</taxon>
        <taxon>Saprolegniales</taxon>
        <taxon>Saprolegniaceae</taxon>
        <taxon>Saprolegnia</taxon>
    </lineage>
</organism>
<reference evidence="10 11" key="1">
    <citation type="submission" date="2012-04" db="EMBL/GenBank/DDBJ databases">
        <title>The Genome Sequence of Saprolegnia declina VS20.</title>
        <authorList>
            <consortium name="The Broad Institute Genome Sequencing Platform"/>
            <person name="Russ C."/>
            <person name="Nusbaum C."/>
            <person name="Tyler B."/>
            <person name="van West P."/>
            <person name="Dieguez-Uribeondo J."/>
            <person name="de Bruijn I."/>
            <person name="Tripathy S."/>
            <person name="Jiang R."/>
            <person name="Young S.K."/>
            <person name="Zeng Q."/>
            <person name="Gargeya S."/>
            <person name="Fitzgerald M."/>
            <person name="Haas B."/>
            <person name="Abouelleil A."/>
            <person name="Alvarado L."/>
            <person name="Arachchi H.M."/>
            <person name="Berlin A."/>
            <person name="Chapman S.B."/>
            <person name="Goldberg J."/>
            <person name="Griggs A."/>
            <person name="Gujja S."/>
            <person name="Hansen M."/>
            <person name="Howarth C."/>
            <person name="Imamovic A."/>
            <person name="Larimer J."/>
            <person name="McCowen C."/>
            <person name="Montmayeur A."/>
            <person name="Murphy C."/>
            <person name="Neiman D."/>
            <person name="Pearson M."/>
            <person name="Priest M."/>
            <person name="Roberts A."/>
            <person name="Saif S."/>
            <person name="Shea T."/>
            <person name="Sisk P."/>
            <person name="Sykes S."/>
            <person name="Wortman J."/>
            <person name="Nusbaum C."/>
            <person name="Birren B."/>
        </authorList>
    </citation>
    <scope>NUCLEOTIDE SEQUENCE [LARGE SCALE GENOMIC DNA]</scope>
    <source>
        <strain evidence="10 11">VS20</strain>
    </source>
</reference>
<dbReference type="GeneID" id="19941034"/>
<comment type="similarity">
    <text evidence="6">Belongs to the major facilitator superfamily. Spinster (TC 2.A.1.49) family.</text>
</comment>
<evidence type="ECO:0000256" key="8">
    <source>
        <dbReference type="SAM" id="Phobius"/>
    </source>
</evidence>
<proteinExistence type="inferred from homology"/>
<feature type="transmembrane region" description="Helical" evidence="8">
    <location>
        <begin position="385"/>
        <end position="404"/>
    </location>
</feature>
<dbReference type="VEuPathDB" id="FungiDB:SDRG_00307"/>
<comment type="subcellular location">
    <subcellularLocation>
        <location evidence="1">Membrane</location>
        <topology evidence="1">Multi-pass membrane protein</topology>
    </subcellularLocation>
</comment>
<protein>
    <recommendedName>
        <fullName evidence="9">Major facilitator superfamily (MFS) profile domain-containing protein</fullName>
    </recommendedName>
</protein>
<feature type="transmembrane region" description="Helical" evidence="8">
    <location>
        <begin position="501"/>
        <end position="522"/>
    </location>
</feature>
<name>T0SI99_SAPDV</name>
<evidence type="ECO:0000256" key="2">
    <source>
        <dbReference type="ARBA" id="ARBA00022448"/>
    </source>
</evidence>
<evidence type="ECO:0000256" key="6">
    <source>
        <dbReference type="ARBA" id="ARBA00024338"/>
    </source>
</evidence>
<evidence type="ECO:0000256" key="5">
    <source>
        <dbReference type="ARBA" id="ARBA00023136"/>
    </source>
</evidence>
<feature type="transmembrane region" description="Helical" evidence="8">
    <location>
        <begin position="443"/>
        <end position="464"/>
    </location>
</feature>
<feature type="transmembrane region" description="Helical" evidence="8">
    <location>
        <begin position="156"/>
        <end position="176"/>
    </location>
</feature>
<keyword evidence="4 8" id="KW-1133">Transmembrane helix</keyword>
<dbReference type="GO" id="GO:0022857">
    <property type="term" value="F:transmembrane transporter activity"/>
    <property type="evidence" value="ECO:0007669"/>
    <property type="project" value="InterPro"/>
</dbReference>
<dbReference type="PANTHER" id="PTHR23505:SF79">
    <property type="entry name" value="PROTEIN SPINSTER"/>
    <property type="match status" value="1"/>
</dbReference>
<feature type="transmembrane region" description="Helical" evidence="8">
    <location>
        <begin position="94"/>
        <end position="114"/>
    </location>
</feature>
<dbReference type="eggNOG" id="KOG1330">
    <property type="taxonomic scope" value="Eukaryota"/>
</dbReference>
<dbReference type="Proteomes" id="UP000030762">
    <property type="component" value="Unassembled WGS sequence"/>
</dbReference>
<dbReference type="AlphaFoldDB" id="T0SI99"/>
<keyword evidence="11" id="KW-1185">Reference proteome</keyword>
<keyword evidence="3 8" id="KW-0812">Transmembrane</keyword>
<keyword evidence="2" id="KW-0813">Transport</keyword>
<dbReference type="Pfam" id="PF07690">
    <property type="entry name" value="MFS_1"/>
    <property type="match status" value="1"/>
</dbReference>
<dbReference type="OrthoDB" id="6770063at2759"/>
<evidence type="ECO:0000256" key="3">
    <source>
        <dbReference type="ARBA" id="ARBA00022692"/>
    </source>
</evidence>
<dbReference type="InterPro" id="IPR020846">
    <property type="entry name" value="MFS_dom"/>
</dbReference>
<dbReference type="EMBL" id="JH767132">
    <property type="protein sequence ID" value="EQC42577.1"/>
    <property type="molecule type" value="Genomic_DNA"/>
</dbReference>
<feature type="region of interest" description="Disordered" evidence="7">
    <location>
        <begin position="218"/>
        <end position="252"/>
    </location>
</feature>